<protein>
    <submittedName>
        <fullName evidence="5">6-phosphogluconate dehydrogenase C-terminal domain-like protein</fullName>
    </submittedName>
</protein>
<name>A0AA39NPN8_ARMTA</name>
<dbReference type="InterPro" id="IPR008927">
    <property type="entry name" value="6-PGluconate_DH-like_C_sf"/>
</dbReference>
<evidence type="ECO:0000259" key="3">
    <source>
        <dbReference type="Pfam" id="PF03446"/>
    </source>
</evidence>
<proteinExistence type="inferred from homology"/>
<dbReference type="InterPro" id="IPR015814">
    <property type="entry name" value="Pgluconate_DH_NAD-bd_C"/>
</dbReference>
<accession>A0AA39NPN8</accession>
<dbReference type="AlphaFoldDB" id="A0AA39NPN8"/>
<keyword evidence="2" id="KW-1133">Transmembrane helix</keyword>
<evidence type="ECO:0000256" key="1">
    <source>
        <dbReference type="ARBA" id="ARBA00007598"/>
    </source>
</evidence>
<evidence type="ECO:0000313" key="5">
    <source>
        <dbReference type="EMBL" id="KAK0469547.1"/>
    </source>
</evidence>
<keyword evidence="6" id="KW-1185">Reference proteome</keyword>
<evidence type="ECO:0000256" key="2">
    <source>
        <dbReference type="SAM" id="Phobius"/>
    </source>
</evidence>
<gene>
    <name evidence="5" type="ORF">EV420DRAFT_41129</name>
</gene>
<evidence type="ECO:0000313" key="6">
    <source>
        <dbReference type="Proteomes" id="UP001175211"/>
    </source>
</evidence>
<feature type="domain" description="6-phosphogluconate dehydrogenase NADP-binding" evidence="3">
    <location>
        <begin position="61"/>
        <end position="192"/>
    </location>
</feature>
<dbReference type="Proteomes" id="UP001175211">
    <property type="component" value="Unassembled WGS sequence"/>
</dbReference>
<dbReference type="Pfam" id="PF09130">
    <property type="entry name" value="DUF1932"/>
    <property type="match status" value="1"/>
</dbReference>
<dbReference type="GO" id="GO:0050661">
    <property type="term" value="F:NADP binding"/>
    <property type="evidence" value="ECO:0007669"/>
    <property type="project" value="InterPro"/>
</dbReference>
<dbReference type="PANTHER" id="PTHR43580">
    <property type="entry name" value="OXIDOREDUCTASE GLYR1-RELATED"/>
    <property type="match status" value="1"/>
</dbReference>
<sequence>MPKDGHTRLLDDSVTIQFQFYSEIWRRKLLRPSESAEPNEYFIFLRRTLLLTSLFMSSHIIALLGPGAMGSAMALRLFSSGAGPIMTNLDGRSEAAVKRAKASGMIHASYSEIIAKCTIIYSVVPPKEAGHVAEQILNAYKELAEVDRQDIIFADCNAVNPDTIKQMAQLFTGTKIRFLDGVIIGFPPSDTNNPGIYVSAHSDDLSALDVFTGISTKFGLYVIPLKGEGAGIGDASALKMSHAAIVKGTIGICAMSILAAQASSPATARGLLHAMSISQPAFLDIIVRLIPQMIPKAYRMAFEMEEVSGFVGGEASKTFEGIAKLFERVAEAHTTEKRGDDGDVDALLRFVDQSKKTLGSL</sequence>
<dbReference type="InterPro" id="IPR036291">
    <property type="entry name" value="NAD(P)-bd_dom_sf"/>
</dbReference>
<comment type="caution">
    <text evidence="5">The sequence shown here is derived from an EMBL/GenBank/DDBJ whole genome shotgun (WGS) entry which is preliminary data.</text>
</comment>
<dbReference type="Pfam" id="PF03446">
    <property type="entry name" value="NAD_binding_2"/>
    <property type="match status" value="1"/>
</dbReference>
<dbReference type="EMBL" id="JAUEPS010000001">
    <property type="protein sequence ID" value="KAK0469547.1"/>
    <property type="molecule type" value="Genomic_DNA"/>
</dbReference>
<dbReference type="InterPro" id="IPR006115">
    <property type="entry name" value="6PGDH_NADP-bd"/>
</dbReference>
<dbReference type="RefSeq" id="XP_060339340.1">
    <property type="nucleotide sequence ID" value="XM_060482012.1"/>
</dbReference>
<dbReference type="PANTHER" id="PTHR43580:SF2">
    <property type="entry name" value="CYTOKINE-LIKE NUCLEAR FACTOR N-PAC"/>
    <property type="match status" value="1"/>
</dbReference>
<keyword evidence="2" id="KW-0812">Transmembrane</keyword>
<keyword evidence="2" id="KW-0472">Membrane</keyword>
<feature type="transmembrane region" description="Helical" evidence="2">
    <location>
        <begin position="49"/>
        <end position="69"/>
    </location>
</feature>
<dbReference type="Gene3D" id="3.40.50.720">
    <property type="entry name" value="NAD(P)-binding Rossmann-like Domain"/>
    <property type="match status" value="1"/>
</dbReference>
<comment type="similarity">
    <text evidence="1">Belongs to the HIBADH-related family. NP60 subfamily.</text>
</comment>
<feature type="domain" description="Phosphogluconate dehydrogenase NAD-binding putative C-terminal" evidence="4">
    <location>
        <begin position="262"/>
        <end position="329"/>
    </location>
</feature>
<organism evidence="5 6">
    <name type="scientific">Armillaria tabescens</name>
    <name type="common">Ringless honey mushroom</name>
    <name type="synonym">Agaricus tabescens</name>
    <dbReference type="NCBI Taxonomy" id="1929756"/>
    <lineage>
        <taxon>Eukaryota</taxon>
        <taxon>Fungi</taxon>
        <taxon>Dikarya</taxon>
        <taxon>Basidiomycota</taxon>
        <taxon>Agaricomycotina</taxon>
        <taxon>Agaricomycetes</taxon>
        <taxon>Agaricomycetidae</taxon>
        <taxon>Agaricales</taxon>
        <taxon>Marasmiineae</taxon>
        <taxon>Physalacriaceae</taxon>
        <taxon>Desarmillaria</taxon>
    </lineage>
</organism>
<dbReference type="SUPFAM" id="SSF48179">
    <property type="entry name" value="6-phosphogluconate dehydrogenase C-terminal domain-like"/>
    <property type="match status" value="1"/>
</dbReference>
<dbReference type="InterPro" id="IPR051265">
    <property type="entry name" value="HIBADH-related_NP60_sf"/>
</dbReference>
<reference evidence="5" key="1">
    <citation type="submission" date="2023-06" db="EMBL/GenBank/DDBJ databases">
        <authorList>
            <consortium name="Lawrence Berkeley National Laboratory"/>
            <person name="Ahrendt S."/>
            <person name="Sahu N."/>
            <person name="Indic B."/>
            <person name="Wong-Bajracharya J."/>
            <person name="Merenyi Z."/>
            <person name="Ke H.-M."/>
            <person name="Monk M."/>
            <person name="Kocsube S."/>
            <person name="Drula E."/>
            <person name="Lipzen A."/>
            <person name="Balint B."/>
            <person name="Henrissat B."/>
            <person name="Andreopoulos B."/>
            <person name="Martin F.M."/>
            <person name="Harder C.B."/>
            <person name="Rigling D."/>
            <person name="Ford K.L."/>
            <person name="Foster G.D."/>
            <person name="Pangilinan J."/>
            <person name="Papanicolaou A."/>
            <person name="Barry K."/>
            <person name="LaButti K."/>
            <person name="Viragh M."/>
            <person name="Koriabine M."/>
            <person name="Yan M."/>
            <person name="Riley R."/>
            <person name="Champramary S."/>
            <person name="Plett K.L."/>
            <person name="Tsai I.J."/>
            <person name="Slot J."/>
            <person name="Sipos G."/>
            <person name="Plett J."/>
            <person name="Nagy L.G."/>
            <person name="Grigoriev I.V."/>
        </authorList>
    </citation>
    <scope>NUCLEOTIDE SEQUENCE</scope>
    <source>
        <strain evidence="5">CCBAS 213</strain>
    </source>
</reference>
<evidence type="ECO:0000259" key="4">
    <source>
        <dbReference type="Pfam" id="PF09130"/>
    </source>
</evidence>
<dbReference type="GeneID" id="85365560"/>
<dbReference type="SUPFAM" id="SSF51735">
    <property type="entry name" value="NAD(P)-binding Rossmann-fold domains"/>
    <property type="match status" value="1"/>
</dbReference>